<feature type="transmembrane region" description="Helical" evidence="8">
    <location>
        <begin position="72"/>
        <end position="94"/>
    </location>
</feature>
<evidence type="ECO:0000313" key="11">
    <source>
        <dbReference type="Proteomes" id="UP000198929"/>
    </source>
</evidence>
<evidence type="ECO:0000256" key="8">
    <source>
        <dbReference type="SAM" id="Phobius"/>
    </source>
</evidence>
<dbReference type="PANTHER" id="PTHR30445:SF3">
    <property type="entry name" value="TRANSPORT PROTEIN YIDE-RELATED"/>
    <property type="match status" value="1"/>
</dbReference>
<protein>
    <submittedName>
        <fullName evidence="10">AspT/YidE/YbjL antiporter duplication domain-containing protein</fullName>
    </submittedName>
</protein>
<dbReference type="InterPro" id="IPR006512">
    <property type="entry name" value="YidE_YbjL"/>
</dbReference>
<gene>
    <name evidence="10" type="ORF">SAMN05661109_00579</name>
</gene>
<evidence type="ECO:0000256" key="2">
    <source>
        <dbReference type="ARBA" id="ARBA00009854"/>
    </source>
</evidence>
<evidence type="ECO:0000313" key="10">
    <source>
        <dbReference type="EMBL" id="SER60842.1"/>
    </source>
</evidence>
<evidence type="ECO:0000256" key="4">
    <source>
        <dbReference type="ARBA" id="ARBA00022475"/>
    </source>
</evidence>
<keyword evidence="11" id="KW-1185">Reference proteome</keyword>
<keyword evidence="3" id="KW-0813">Transport</keyword>
<dbReference type="STRING" id="1121357.SAMN05661109_00579"/>
<comment type="subcellular location">
    <subcellularLocation>
        <location evidence="1">Cell membrane</location>
        <topology evidence="1">Multi-pass membrane protein</topology>
    </subcellularLocation>
</comment>
<dbReference type="EMBL" id="FOGQ01000002">
    <property type="protein sequence ID" value="SER60842.1"/>
    <property type="molecule type" value="Genomic_DNA"/>
</dbReference>
<evidence type="ECO:0000256" key="6">
    <source>
        <dbReference type="ARBA" id="ARBA00022989"/>
    </source>
</evidence>
<evidence type="ECO:0000256" key="5">
    <source>
        <dbReference type="ARBA" id="ARBA00022692"/>
    </source>
</evidence>
<feature type="transmembrane region" description="Helical" evidence="8">
    <location>
        <begin position="100"/>
        <end position="119"/>
    </location>
</feature>
<keyword evidence="4" id="KW-1003">Cell membrane</keyword>
<keyword evidence="6 8" id="KW-1133">Transmembrane helix</keyword>
<name>A0A1H9QK54_9CORY</name>
<dbReference type="PANTHER" id="PTHR30445">
    <property type="entry name" value="K(+)_H(+) ANTIPORTER SUBUNIT KHTT"/>
    <property type="match status" value="1"/>
</dbReference>
<evidence type="ECO:0000256" key="3">
    <source>
        <dbReference type="ARBA" id="ARBA00022448"/>
    </source>
</evidence>
<reference evidence="11" key="1">
    <citation type="submission" date="2016-10" db="EMBL/GenBank/DDBJ databases">
        <authorList>
            <person name="Varghese N."/>
            <person name="Submissions S."/>
        </authorList>
    </citation>
    <scope>NUCLEOTIDE SEQUENCE [LARGE SCALE GENOMIC DNA]</scope>
    <source>
        <strain evidence="11">DSM 20524</strain>
    </source>
</reference>
<keyword evidence="5 8" id="KW-0812">Transmembrane</keyword>
<feature type="transmembrane region" description="Helical" evidence="8">
    <location>
        <begin position="43"/>
        <end position="60"/>
    </location>
</feature>
<dbReference type="InterPro" id="IPR050144">
    <property type="entry name" value="AAE_transporter"/>
</dbReference>
<evidence type="ECO:0000259" key="9">
    <source>
        <dbReference type="Pfam" id="PF06826"/>
    </source>
</evidence>
<dbReference type="AlphaFoldDB" id="A0A1H9QK54"/>
<keyword evidence="7 8" id="KW-0472">Membrane</keyword>
<evidence type="ECO:0000256" key="1">
    <source>
        <dbReference type="ARBA" id="ARBA00004651"/>
    </source>
</evidence>
<evidence type="ECO:0000256" key="7">
    <source>
        <dbReference type="ARBA" id="ARBA00023136"/>
    </source>
</evidence>
<dbReference type="GO" id="GO:0005886">
    <property type="term" value="C:plasma membrane"/>
    <property type="evidence" value="ECO:0007669"/>
    <property type="project" value="UniProtKB-SubCell"/>
</dbReference>
<sequence length="148" mass="15298">MQFTLGTALGPLIVGLTLGTIQRTGSIAWKLPESINTAFQQLGLMMFLAAVGLSSGTAFVETALSTKGLISMYVGAVIVVIVYGSFFLMMRLAGKSVSRFIGGAVGILGGAGVVEFAVGNSSDSRIVARYTATFAAALITKILIIDEA</sequence>
<proteinExistence type="inferred from homology"/>
<feature type="transmembrane region" description="Helical" evidence="8">
    <location>
        <begin position="126"/>
        <end position="145"/>
    </location>
</feature>
<dbReference type="Proteomes" id="UP000198929">
    <property type="component" value="Unassembled WGS sequence"/>
</dbReference>
<accession>A0A1H9QK54</accession>
<dbReference type="Pfam" id="PF06826">
    <property type="entry name" value="Asp-Al_Ex"/>
    <property type="match status" value="1"/>
</dbReference>
<feature type="domain" description="YidE/YbjL duplication" evidence="9">
    <location>
        <begin position="2"/>
        <end position="145"/>
    </location>
</feature>
<dbReference type="RefSeq" id="WP_092255939.1">
    <property type="nucleotide sequence ID" value="NZ_CP047199.1"/>
</dbReference>
<comment type="similarity">
    <text evidence="2">Belongs to the AAE transporter (TC 2.A.81) family.</text>
</comment>
<organism evidence="10 11">
    <name type="scientific">Corynebacterium cystitidis DSM 20524</name>
    <dbReference type="NCBI Taxonomy" id="1121357"/>
    <lineage>
        <taxon>Bacteria</taxon>
        <taxon>Bacillati</taxon>
        <taxon>Actinomycetota</taxon>
        <taxon>Actinomycetes</taxon>
        <taxon>Mycobacteriales</taxon>
        <taxon>Corynebacteriaceae</taxon>
        <taxon>Corynebacterium</taxon>
    </lineage>
</organism>